<evidence type="ECO:0000313" key="1">
    <source>
        <dbReference type="EMBL" id="MPM98408.1"/>
    </source>
</evidence>
<organism evidence="1">
    <name type="scientific">bioreactor metagenome</name>
    <dbReference type="NCBI Taxonomy" id="1076179"/>
    <lineage>
        <taxon>unclassified sequences</taxon>
        <taxon>metagenomes</taxon>
        <taxon>ecological metagenomes</taxon>
    </lineage>
</organism>
<protein>
    <submittedName>
        <fullName evidence="1">Uncharacterized protein</fullName>
    </submittedName>
</protein>
<dbReference type="EMBL" id="VSSQ01044580">
    <property type="protein sequence ID" value="MPM98408.1"/>
    <property type="molecule type" value="Genomic_DNA"/>
</dbReference>
<dbReference type="AlphaFoldDB" id="A0A645EBB0"/>
<proteinExistence type="predicted"/>
<sequence>MKVDREAEQCAERLGDFARLIEAALAQAINVQREGNYPVASMVCEADLHLCREPLGECQLMPVFQGMNDAVERKVVAECRDGPVEMRRVFQAGTAAFPMGGPVGTDGAGPEWRQWKVGSARRANRFVVAVGAAKQATARQEPGGYAAAGCLDKRRVG</sequence>
<gene>
    <name evidence="1" type="ORF">SDC9_145594</name>
</gene>
<reference evidence="1" key="1">
    <citation type="submission" date="2019-08" db="EMBL/GenBank/DDBJ databases">
        <authorList>
            <person name="Kucharzyk K."/>
            <person name="Murdoch R.W."/>
            <person name="Higgins S."/>
            <person name="Loffler F."/>
        </authorList>
    </citation>
    <scope>NUCLEOTIDE SEQUENCE</scope>
</reference>
<comment type="caution">
    <text evidence="1">The sequence shown here is derived from an EMBL/GenBank/DDBJ whole genome shotgun (WGS) entry which is preliminary data.</text>
</comment>
<name>A0A645EBB0_9ZZZZ</name>
<accession>A0A645EBB0</accession>